<sequence length="290" mass="31727">MAATFQGIVLHSWKGKSHGSVAKLNRREALPEFCGGMMARSRTASACCTTSVRAHTAAVLEISLAAACTATTNHCLRSLAATLRRSLGLLPLHRLQTGGEWRPPPPSPSSQSSVGRCHQLLYWFKTILVSVPPQHCTSSGFVPHSARSVRCWNRELHACLDKIDAAPPSSSPWPPPLPPSLTRPPPHAARVTAPRLWRHAATQRSPLHGCCAMPPHNASRTSRSLSTAVVPRHHDLRVAVHYLYARAAPPRCRVVPRLHGLHTVAAYKRLYAETGTRSECIRHCRGSTRL</sequence>
<dbReference type="Proteomes" id="UP000729402">
    <property type="component" value="Unassembled WGS sequence"/>
</dbReference>
<dbReference type="EMBL" id="JAAALK010000082">
    <property type="protein sequence ID" value="KAG8084842.1"/>
    <property type="molecule type" value="Genomic_DNA"/>
</dbReference>
<accession>A0A8J5W8M8</accession>
<keyword evidence="3" id="KW-1185">Reference proteome</keyword>
<evidence type="ECO:0000313" key="2">
    <source>
        <dbReference type="EMBL" id="KAG8084842.1"/>
    </source>
</evidence>
<evidence type="ECO:0000313" key="3">
    <source>
        <dbReference type="Proteomes" id="UP000729402"/>
    </source>
</evidence>
<comment type="caution">
    <text evidence="2">The sequence shown here is derived from an EMBL/GenBank/DDBJ whole genome shotgun (WGS) entry which is preliminary data.</text>
</comment>
<reference evidence="2" key="1">
    <citation type="journal article" date="2021" name="bioRxiv">
        <title>Whole Genome Assembly and Annotation of Northern Wild Rice, Zizania palustris L., Supports a Whole Genome Duplication in the Zizania Genus.</title>
        <authorList>
            <person name="Haas M."/>
            <person name="Kono T."/>
            <person name="Macchietto M."/>
            <person name="Millas R."/>
            <person name="McGilp L."/>
            <person name="Shao M."/>
            <person name="Duquette J."/>
            <person name="Hirsch C.N."/>
            <person name="Kimball J."/>
        </authorList>
    </citation>
    <scope>NUCLEOTIDE SEQUENCE</scope>
    <source>
        <tissue evidence="2">Fresh leaf tissue</tissue>
    </source>
</reference>
<organism evidence="2 3">
    <name type="scientific">Zizania palustris</name>
    <name type="common">Northern wild rice</name>
    <dbReference type="NCBI Taxonomy" id="103762"/>
    <lineage>
        <taxon>Eukaryota</taxon>
        <taxon>Viridiplantae</taxon>
        <taxon>Streptophyta</taxon>
        <taxon>Embryophyta</taxon>
        <taxon>Tracheophyta</taxon>
        <taxon>Spermatophyta</taxon>
        <taxon>Magnoliopsida</taxon>
        <taxon>Liliopsida</taxon>
        <taxon>Poales</taxon>
        <taxon>Poaceae</taxon>
        <taxon>BOP clade</taxon>
        <taxon>Oryzoideae</taxon>
        <taxon>Oryzeae</taxon>
        <taxon>Zizaniinae</taxon>
        <taxon>Zizania</taxon>
    </lineage>
</organism>
<feature type="region of interest" description="Disordered" evidence="1">
    <location>
        <begin position="167"/>
        <end position="188"/>
    </location>
</feature>
<name>A0A8J5W8M8_ZIZPA</name>
<protein>
    <submittedName>
        <fullName evidence="2">Uncharacterized protein</fullName>
    </submittedName>
</protein>
<feature type="compositionally biased region" description="Pro residues" evidence="1">
    <location>
        <begin position="169"/>
        <end position="187"/>
    </location>
</feature>
<gene>
    <name evidence="2" type="ORF">GUJ93_ZPchr0010g7936</name>
</gene>
<reference evidence="2" key="2">
    <citation type="submission" date="2021-02" db="EMBL/GenBank/DDBJ databases">
        <authorList>
            <person name="Kimball J.A."/>
            <person name="Haas M.W."/>
            <person name="Macchietto M."/>
            <person name="Kono T."/>
            <person name="Duquette J."/>
            <person name="Shao M."/>
        </authorList>
    </citation>
    <scope>NUCLEOTIDE SEQUENCE</scope>
    <source>
        <tissue evidence="2">Fresh leaf tissue</tissue>
    </source>
</reference>
<evidence type="ECO:0000256" key="1">
    <source>
        <dbReference type="SAM" id="MobiDB-lite"/>
    </source>
</evidence>
<dbReference type="AlphaFoldDB" id="A0A8J5W8M8"/>
<proteinExistence type="predicted"/>